<evidence type="ECO:0000256" key="4">
    <source>
        <dbReference type="ARBA" id="ARBA00022597"/>
    </source>
</evidence>
<feature type="transmembrane region" description="Helical" evidence="9">
    <location>
        <begin position="286"/>
        <end position="306"/>
    </location>
</feature>
<dbReference type="PANTHER" id="PTHR33989">
    <property type="match status" value="1"/>
</dbReference>
<dbReference type="InterPro" id="IPR004501">
    <property type="entry name" value="PTS_EIIC_3"/>
</dbReference>
<dbReference type="AlphaFoldDB" id="A0A940P8B9"/>
<keyword evidence="5 9" id="KW-0812">Transmembrane</keyword>
<comment type="subcellular location">
    <subcellularLocation>
        <location evidence="1">Cell membrane</location>
        <topology evidence="1">Multi-pass membrane protein</topology>
    </subcellularLocation>
</comment>
<keyword evidence="7 8" id="KW-0472">Membrane</keyword>
<feature type="transmembrane region" description="Helical" evidence="9">
    <location>
        <begin position="345"/>
        <end position="368"/>
    </location>
</feature>
<reference evidence="11" key="1">
    <citation type="submission" date="2020-12" db="EMBL/GenBank/DDBJ databases">
        <title>Vagococcus allomyrinae sp. nov. and Enterococcus lavae sp. nov., isolated from the larvae of Allomyrina dichotoma.</title>
        <authorList>
            <person name="Lee S.D."/>
        </authorList>
    </citation>
    <scope>NUCLEOTIDE SEQUENCE</scope>
    <source>
        <strain evidence="11">BWB3-3</strain>
    </source>
</reference>
<keyword evidence="11" id="KW-0808">Transferase</keyword>
<dbReference type="InterPro" id="IPR051088">
    <property type="entry name" value="PTS_Sugar-EIIC/EIIB"/>
</dbReference>
<evidence type="ECO:0000256" key="2">
    <source>
        <dbReference type="ARBA" id="ARBA00022448"/>
    </source>
</evidence>
<dbReference type="Pfam" id="PF02378">
    <property type="entry name" value="PTS_EIIC"/>
    <property type="match status" value="1"/>
</dbReference>
<keyword evidence="12" id="KW-1185">Reference proteome</keyword>
<keyword evidence="2 8" id="KW-0813">Transport</keyword>
<feature type="transmembrane region" description="Helical" evidence="9">
    <location>
        <begin position="178"/>
        <end position="198"/>
    </location>
</feature>
<protein>
    <recommendedName>
        <fullName evidence="8">Permease IIC component</fullName>
    </recommendedName>
</protein>
<feature type="transmembrane region" description="Helical" evidence="9">
    <location>
        <begin position="104"/>
        <end position="122"/>
    </location>
</feature>
<evidence type="ECO:0000256" key="5">
    <source>
        <dbReference type="ARBA" id="ARBA00022692"/>
    </source>
</evidence>
<feature type="transmembrane region" description="Helical" evidence="9">
    <location>
        <begin position="388"/>
        <end position="408"/>
    </location>
</feature>
<feature type="transmembrane region" description="Helical" evidence="9">
    <location>
        <begin position="134"/>
        <end position="157"/>
    </location>
</feature>
<feature type="transmembrane region" description="Helical" evidence="9">
    <location>
        <begin position="71"/>
        <end position="92"/>
    </location>
</feature>
<dbReference type="GO" id="GO:1901264">
    <property type="term" value="P:carbohydrate derivative transport"/>
    <property type="evidence" value="ECO:0007669"/>
    <property type="project" value="TreeGrafter"/>
</dbReference>
<comment type="function">
    <text evidence="8">The phosphoenolpyruvate-dependent sugar phosphotransferase system (PTS), a major carbohydrate active -transport system, catalyzes the phosphorylation of incoming sugar substrates concomitant with their translocation across the cell membrane.</text>
</comment>
<evidence type="ECO:0000256" key="7">
    <source>
        <dbReference type="ARBA" id="ARBA00023136"/>
    </source>
</evidence>
<dbReference type="PROSITE" id="PS51105">
    <property type="entry name" value="PTS_EIIC_TYPE_3"/>
    <property type="match status" value="1"/>
</dbReference>
<proteinExistence type="predicted"/>
<accession>A0A940P8B9</accession>
<dbReference type="PIRSF" id="PIRSF006351">
    <property type="entry name" value="PTS_EIIC-Cellobiose"/>
    <property type="match status" value="1"/>
</dbReference>
<sequence>MNKLLDVLQEKMVPIAYKLDSNRYLTAIKSGFFGAMPILIIGSIFLLLANLPVPGYAEFMMSLLGESWTTYFMVPYEMSMNIMTLFVIIGIARQLSKHYQLDDLSGTIIALVGFLILTPTLVNEEGAAGIPMVNLSASGLFIGMIAAVLGVEIFRWVTGRGWVIKMPESVPANVSMSFSALIPAFFVIVIFNFIRIGFSFTSFETAHQFIFQILQKPLLSLGGSLPALWVVLLFEMLLWSFGIHGSNIMGSVMTPIWLSLTMENAEAFAQGQALPNIINTQFYSNYIKLGGAGATIGLAVLCALFAKSAQFKTLGRLSFAPGIFNINEPLTFGIPMVLNPLMMPAFILTPLVMATISYVAMATGLVPYPNGTNIPWTTPPIFSGLLLSGWRGAVLQLFNIGVSSLIYFPFFRILDKQAYEQETTTSGEGQVIEDS</sequence>
<evidence type="ECO:0000313" key="11">
    <source>
        <dbReference type="EMBL" id="MBP1039408.1"/>
    </source>
</evidence>
<keyword evidence="6 9" id="KW-1133">Transmembrane helix</keyword>
<dbReference type="InterPro" id="IPR004796">
    <property type="entry name" value="PTS_IIC_cello"/>
</dbReference>
<evidence type="ECO:0000256" key="8">
    <source>
        <dbReference type="PIRNR" id="PIRNR006351"/>
    </source>
</evidence>
<evidence type="ECO:0000313" key="12">
    <source>
        <dbReference type="Proteomes" id="UP000674938"/>
    </source>
</evidence>
<feature type="domain" description="PTS EIIC type-3" evidence="10">
    <location>
        <begin position="8"/>
        <end position="410"/>
    </location>
</feature>
<gene>
    <name evidence="11" type="primary">celB</name>
    <name evidence="11" type="ORF">I6N95_00170</name>
</gene>
<comment type="caution">
    <text evidence="11">The sequence shown here is derived from an EMBL/GenBank/DDBJ whole genome shotgun (WGS) entry which is preliminary data.</text>
</comment>
<dbReference type="Proteomes" id="UP000674938">
    <property type="component" value="Unassembled WGS sequence"/>
</dbReference>
<dbReference type="PANTHER" id="PTHR33989:SF11">
    <property type="entry name" value="LICHENAN PERMEASE IIC COMPONENT"/>
    <property type="match status" value="1"/>
</dbReference>
<evidence type="ECO:0000259" key="10">
    <source>
        <dbReference type="PROSITE" id="PS51105"/>
    </source>
</evidence>
<evidence type="ECO:0000256" key="9">
    <source>
        <dbReference type="SAM" id="Phobius"/>
    </source>
</evidence>
<dbReference type="GO" id="GO:0008982">
    <property type="term" value="F:protein-N(PI)-phosphohistidine-sugar phosphotransferase activity"/>
    <property type="evidence" value="ECO:0007669"/>
    <property type="project" value="UniProtKB-UniRule"/>
</dbReference>
<evidence type="ECO:0000256" key="1">
    <source>
        <dbReference type="ARBA" id="ARBA00004651"/>
    </source>
</evidence>
<evidence type="ECO:0000256" key="6">
    <source>
        <dbReference type="ARBA" id="ARBA00022989"/>
    </source>
</evidence>
<feature type="transmembrane region" description="Helical" evidence="9">
    <location>
        <begin position="31"/>
        <end position="51"/>
    </location>
</feature>
<dbReference type="InterPro" id="IPR003352">
    <property type="entry name" value="PTS_EIIC"/>
</dbReference>
<evidence type="ECO:0000256" key="3">
    <source>
        <dbReference type="ARBA" id="ARBA00022475"/>
    </source>
</evidence>
<dbReference type="GO" id="GO:0009401">
    <property type="term" value="P:phosphoenolpyruvate-dependent sugar phosphotransferase system"/>
    <property type="evidence" value="ECO:0007669"/>
    <property type="project" value="InterPro"/>
</dbReference>
<name>A0A940P8B9_9ENTE</name>
<dbReference type="NCBIfam" id="TIGR00359">
    <property type="entry name" value="cello_pts_IIC"/>
    <property type="match status" value="1"/>
</dbReference>
<dbReference type="GO" id="GO:0005886">
    <property type="term" value="C:plasma membrane"/>
    <property type="evidence" value="ECO:0007669"/>
    <property type="project" value="UniProtKB-SubCell"/>
</dbReference>
<dbReference type="NCBIfam" id="TIGR00410">
    <property type="entry name" value="lacE"/>
    <property type="match status" value="1"/>
</dbReference>
<dbReference type="RefSeq" id="WP_209524315.1">
    <property type="nucleotide sequence ID" value="NZ_JAEEGA010000001.1"/>
</dbReference>
<keyword evidence="4 8" id="KW-0762">Sugar transport</keyword>
<feature type="transmembrane region" description="Helical" evidence="9">
    <location>
        <begin position="218"/>
        <end position="239"/>
    </location>
</feature>
<dbReference type="EMBL" id="JAEEGA010000001">
    <property type="protein sequence ID" value="MBP1039408.1"/>
    <property type="molecule type" value="Genomic_DNA"/>
</dbReference>
<organism evidence="11 12">
    <name type="scientific">Vagococcus allomyrinae</name>
    <dbReference type="NCBI Taxonomy" id="2794353"/>
    <lineage>
        <taxon>Bacteria</taxon>
        <taxon>Bacillati</taxon>
        <taxon>Bacillota</taxon>
        <taxon>Bacilli</taxon>
        <taxon>Lactobacillales</taxon>
        <taxon>Enterococcaceae</taxon>
        <taxon>Vagococcus</taxon>
    </lineage>
</organism>
<keyword evidence="3 8" id="KW-1003">Cell membrane</keyword>